<dbReference type="GeneID" id="97994681"/>
<feature type="active site" description="Proton donor/acceptor" evidence="1">
    <location>
        <position position="74"/>
    </location>
</feature>
<dbReference type="EMBL" id="QQRQ01000003">
    <property type="protein sequence ID" value="RFT07268.1"/>
    <property type="molecule type" value="Genomic_DNA"/>
</dbReference>
<sequence length="197" mass="22184">MRVELIRHGETLWQGTGRYQGQTDVPLSEQGRQALSPASFSPEKVYITALQRTRQTAERLFPQARLVVVEDLGEMNFGRFEGRSAAEMEEDPSYRAWVEGMCRGQCPGGESLPAFSRRVCRAFARLLDWAVASEEEQLVLVVHGGTQMAVMEAFAIPSRPYFSWGLPCGQGYVLEAEGWLEHRQLRLLGKRDYTKGG</sequence>
<evidence type="ECO:0000313" key="5">
    <source>
        <dbReference type="Proteomes" id="UP000260649"/>
    </source>
</evidence>
<reference evidence="4 5" key="1">
    <citation type="submission" date="2018-07" db="EMBL/GenBank/DDBJ databases">
        <title>GABA Modulating Bacteria of the Human Gut Microbiota.</title>
        <authorList>
            <person name="Strandwitz P."/>
            <person name="Kim K.H."/>
            <person name="Terekhova D."/>
            <person name="Liu J.K."/>
            <person name="Sharma A."/>
            <person name="Levering J."/>
            <person name="Mcdonald D."/>
            <person name="Dietrich D."/>
            <person name="Ramadhar T.R."/>
            <person name="Lekbua A."/>
            <person name="Mroue N."/>
            <person name="Liston C."/>
            <person name="Stewart E.J."/>
            <person name="Dubin M.J."/>
            <person name="Zengler K."/>
            <person name="Knight R."/>
            <person name="Gilbert J.A."/>
            <person name="Clardy J."/>
            <person name="Lewis K."/>
        </authorList>
    </citation>
    <scope>NUCLEOTIDE SEQUENCE [LARGE SCALE GENOMIC DNA]</scope>
    <source>
        <strain evidence="4 5">KLE1738</strain>
    </source>
</reference>
<dbReference type="AlphaFoldDB" id="A0A3E2B5H6"/>
<dbReference type="InterPro" id="IPR013078">
    <property type="entry name" value="His_Pase_superF_clade-1"/>
</dbReference>
<dbReference type="GO" id="GO:0016791">
    <property type="term" value="F:phosphatase activity"/>
    <property type="evidence" value="ECO:0007669"/>
    <property type="project" value="TreeGrafter"/>
</dbReference>
<keyword evidence="5" id="KW-1185">Reference proteome</keyword>
<feature type="active site" description="Tele-phosphohistidine intermediate" evidence="1">
    <location>
        <position position="8"/>
    </location>
</feature>
<evidence type="ECO:0000313" key="4">
    <source>
        <dbReference type="EMBL" id="RFT07268.1"/>
    </source>
</evidence>
<comment type="caution">
    <text evidence="4">The sequence shown here is derived from an EMBL/GenBank/DDBJ whole genome shotgun (WGS) entry which is preliminary data.</text>
</comment>
<evidence type="ECO:0000256" key="1">
    <source>
        <dbReference type="PIRSR" id="PIRSR613078-1"/>
    </source>
</evidence>
<dbReference type="InterPro" id="IPR050275">
    <property type="entry name" value="PGM_Phosphatase"/>
</dbReference>
<dbReference type="Pfam" id="PF00300">
    <property type="entry name" value="His_Phos_1"/>
    <property type="match status" value="1"/>
</dbReference>
<dbReference type="Gene3D" id="3.40.50.1240">
    <property type="entry name" value="Phosphoglycerate mutase-like"/>
    <property type="match status" value="1"/>
</dbReference>
<gene>
    <name evidence="4" type="ORF">DV520_02855</name>
</gene>
<dbReference type="SMART" id="SM00855">
    <property type="entry name" value="PGAM"/>
    <property type="match status" value="1"/>
</dbReference>
<dbReference type="Proteomes" id="UP000260649">
    <property type="component" value="Unassembled WGS sequence"/>
</dbReference>
<organism evidence="4 5">
    <name type="scientific">Evtepia gabavorous</name>
    <dbReference type="NCBI Taxonomy" id="2211183"/>
    <lineage>
        <taxon>Bacteria</taxon>
        <taxon>Bacillati</taxon>
        <taxon>Bacillota</taxon>
        <taxon>Clostridia</taxon>
        <taxon>Eubacteriales</taxon>
        <taxon>Evtepia</taxon>
    </lineage>
</organism>
<accession>A0A3E2B5H6</accession>
<dbReference type="InterPro" id="IPR029033">
    <property type="entry name" value="His_PPase_superfam"/>
</dbReference>
<feature type="binding site" evidence="2">
    <location>
        <position position="52"/>
    </location>
    <ligand>
        <name>substrate</name>
    </ligand>
</feature>
<feature type="region of interest" description="Disordered" evidence="3">
    <location>
        <begin position="17"/>
        <end position="36"/>
    </location>
</feature>
<evidence type="ECO:0000256" key="3">
    <source>
        <dbReference type="SAM" id="MobiDB-lite"/>
    </source>
</evidence>
<dbReference type="OrthoDB" id="9783269at2"/>
<evidence type="ECO:0000256" key="2">
    <source>
        <dbReference type="PIRSR" id="PIRSR613078-2"/>
    </source>
</evidence>
<dbReference type="RefSeq" id="WP_117141718.1">
    <property type="nucleotide sequence ID" value="NZ_CAKXKJ010000008.1"/>
</dbReference>
<dbReference type="CDD" id="cd07067">
    <property type="entry name" value="HP_PGM_like"/>
    <property type="match status" value="1"/>
</dbReference>
<protein>
    <submittedName>
        <fullName evidence="4">Histidine phosphatase family protein</fullName>
    </submittedName>
</protein>
<name>A0A3E2B5H6_9FIRM</name>
<dbReference type="PANTHER" id="PTHR48100">
    <property type="entry name" value="BROAD-SPECIFICITY PHOSPHATASE YOR283W-RELATED"/>
    <property type="match status" value="1"/>
</dbReference>
<proteinExistence type="predicted"/>
<dbReference type="SUPFAM" id="SSF53254">
    <property type="entry name" value="Phosphoglycerate mutase-like"/>
    <property type="match status" value="1"/>
</dbReference>